<keyword evidence="2" id="KW-1185">Reference proteome</keyword>
<sequence length="118" mass="13100">MEYKKSFVTVVVFTLAFIGFAYAANNLIVGTVRPDAVLLFQQTYNQTGIPGQIVNNTYSFSNPFRNITLFRAYDFALNNTGGFASILYGGVGYRNVTYNFRASAVGRGYVFVLDIYGV</sequence>
<name>A0A9J6B8U8_POLVA</name>
<dbReference type="EMBL" id="JADBJN010000027">
    <property type="protein sequence ID" value="KAG5666204.1"/>
    <property type="molecule type" value="Genomic_DNA"/>
</dbReference>
<proteinExistence type="predicted"/>
<dbReference type="PANTHER" id="PTHR37685:SF1">
    <property type="entry name" value="GEO11136P1-RELATED"/>
    <property type="match status" value="1"/>
</dbReference>
<organism evidence="1 2">
    <name type="scientific">Polypedilum vanderplanki</name>
    <name type="common">Sleeping chironomid midge</name>
    <dbReference type="NCBI Taxonomy" id="319348"/>
    <lineage>
        <taxon>Eukaryota</taxon>
        <taxon>Metazoa</taxon>
        <taxon>Ecdysozoa</taxon>
        <taxon>Arthropoda</taxon>
        <taxon>Hexapoda</taxon>
        <taxon>Insecta</taxon>
        <taxon>Pterygota</taxon>
        <taxon>Neoptera</taxon>
        <taxon>Endopterygota</taxon>
        <taxon>Diptera</taxon>
        <taxon>Nematocera</taxon>
        <taxon>Chironomoidea</taxon>
        <taxon>Chironomidae</taxon>
        <taxon>Chironominae</taxon>
        <taxon>Polypedilum</taxon>
        <taxon>Polypedilum</taxon>
    </lineage>
</organism>
<dbReference type="AlphaFoldDB" id="A0A9J6B8U8"/>
<dbReference type="Proteomes" id="UP001107558">
    <property type="component" value="Unassembled WGS sequence"/>
</dbReference>
<accession>A0A9J6B8U8</accession>
<gene>
    <name evidence="1" type="ORF">PVAND_017649</name>
</gene>
<comment type="caution">
    <text evidence="1">The sequence shown here is derived from an EMBL/GenBank/DDBJ whole genome shotgun (WGS) entry which is preliminary data.</text>
</comment>
<dbReference type="Pfam" id="PF15868">
    <property type="entry name" value="MBF2"/>
    <property type="match status" value="1"/>
</dbReference>
<dbReference type="InterPro" id="IPR031734">
    <property type="entry name" value="MBF2"/>
</dbReference>
<dbReference type="PANTHER" id="PTHR37685">
    <property type="entry name" value="GEO11136P1-RELATED"/>
    <property type="match status" value="1"/>
</dbReference>
<dbReference type="OrthoDB" id="8192785at2759"/>
<reference evidence="1" key="1">
    <citation type="submission" date="2021-03" db="EMBL/GenBank/DDBJ databases">
        <title>Chromosome level genome of the anhydrobiotic midge Polypedilum vanderplanki.</title>
        <authorList>
            <person name="Yoshida Y."/>
            <person name="Kikawada T."/>
            <person name="Gusev O."/>
        </authorList>
    </citation>
    <scope>NUCLEOTIDE SEQUENCE</scope>
    <source>
        <strain evidence="1">NIAS01</strain>
        <tissue evidence="1">Whole body or cell culture</tissue>
    </source>
</reference>
<protein>
    <submittedName>
        <fullName evidence="1">Uncharacterized protein</fullName>
    </submittedName>
</protein>
<evidence type="ECO:0000313" key="2">
    <source>
        <dbReference type="Proteomes" id="UP001107558"/>
    </source>
</evidence>
<evidence type="ECO:0000313" key="1">
    <source>
        <dbReference type="EMBL" id="KAG5666204.1"/>
    </source>
</evidence>